<name>A0A7L5DPG2_9BACT</name>
<dbReference type="Proteomes" id="UP000501128">
    <property type="component" value="Chromosome"/>
</dbReference>
<proteinExistence type="predicted"/>
<keyword evidence="2" id="KW-1185">Reference proteome</keyword>
<reference evidence="1 2" key="1">
    <citation type="submission" date="2020-04" db="EMBL/GenBank/DDBJ databases">
        <title>Genome sequencing of novel species.</title>
        <authorList>
            <person name="Heo J."/>
            <person name="Kim S.-J."/>
            <person name="Kim J.-S."/>
            <person name="Hong S.-B."/>
            <person name="Kwon S.-W."/>
        </authorList>
    </citation>
    <scope>NUCLEOTIDE SEQUENCE [LARGE SCALE GENOMIC DNA]</scope>
    <source>
        <strain evidence="1 2">CJU-R4</strain>
    </source>
</reference>
<sequence length="214" mass="23009">MKSFVGLSKGSTSLSNANSIQRVSESAKTIESNRPQLITQRKLQEVANRYKQPGATVQLRGGKAKLKHTSANWRGLPQNLQTHMMSVDGGQAPTGLHAYANGALPDGAILLKRVGGINSVHQIWWTTSAGGDTCKWSTMFPANLTEPMVTAILQKRLSQLGNTVDCSKLGLPYSGKIKIESAGATYFPSLGITPQSKDETITVGTRTYTVANHN</sequence>
<accession>A0A7L5DPG2</accession>
<organism evidence="1 2">
    <name type="scientific">Spirosoma rhododendri</name>
    <dbReference type="NCBI Taxonomy" id="2728024"/>
    <lineage>
        <taxon>Bacteria</taxon>
        <taxon>Pseudomonadati</taxon>
        <taxon>Bacteroidota</taxon>
        <taxon>Cytophagia</taxon>
        <taxon>Cytophagales</taxon>
        <taxon>Cytophagaceae</taxon>
        <taxon>Spirosoma</taxon>
    </lineage>
</organism>
<gene>
    <name evidence="1" type="ORF">HH216_19285</name>
</gene>
<dbReference type="EMBL" id="CP051677">
    <property type="protein sequence ID" value="QJD80329.1"/>
    <property type="molecule type" value="Genomic_DNA"/>
</dbReference>
<dbReference type="KEGG" id="srho:HH216_19285"/>
<evidence type="ECO:0000313" key="2">
    <source>
        <dbReference type="Proteomes" id="UP000501128"/>
    </source>
</evidence>
<protein>
    <submittedName>
        <fullName evidence="1">Uncharacterized protein</fullName>
    </submittedName>
</protein>
<dbReference type="RefSeq" id="WP_169552288.1">
    <property type="nucleotide sequence ID" value="NZ_CP051677.1"/>
</dbReference>
<dbReference type="AlphaFoldDB" id="A0A7L5DPG2"/>
<evidence type="ECO:0000313" key="1">
    <source>
        <dbReference type="EMBL" id="QJD80329.1"/>
    </source>
</evidence>